<gene>
    <name evidence="1" type="ORF">SeLEV6574_g01456</name>
    <name evidence="2" type="ORF">SeMB42_g01571</name>
</gene>
<comment type="caution">
    <text evidence="1">The sequence shown here is derived from an EMBL/GenBank/DDBJ whole genome shotgun (WGS) entry which is preliminary data.</text>
</comment>
<accession>A0A507DF17</accession>
<evidence type="ECO:0000313" key="1">
    <source>
        <dbReference type="EMBL" id="TPX49458.1"/>
    </source>
</evidence>
<keyword evidence="3" id="KW-1185">Reference proteome</keyword>
<dbReference type="Proteomes" id="UP000320475">
    <property type="component" value="Unassembled WGS sequence"/>
</dbReference>
<dbReference type="Proteomes" id="UP000317494">
    <property type="component" value="Unassembled WGS sequence"/>
</dbReference>
<dbReference type="AlphaFoldDB" id="A0A507DF17"/>
<dbReference type="EMBL" id="QEAM01000033">
    <property type="protein sequence ID" value="TPX49458.1"/>
    <property type="molecule type" value="Genomic_DNA"/>
</dbReference>
<protein>
    <submittedName>
        <fullName evidence="1">Uncharacterized protein</fullName>
    </submittedName>
</protein>
<sequence>MENDSQREQYQNLILSVYKRAAAIDSEEDHGLLKHLPDTLLAGHRSVQTSTTNAVTLFSIICSIEYC</sequence>
<reference evidence="3 4" key="1">
    <citation type="journal article" date="2019" name="Sci. Rep.">
        <title>Comparative genomics of chytrid fungi reveal insights into the obligate biotrophic and pathogenic lifestyle of Synchytrium endobioticum.</title>
        <authorList>
            <person name="van de Vossenberg B.T.L.H."/>
            <person name="Warris S."/>
            <person name="Nguyen H.D.T."/>
            <person name="van Gent-Pelzer M.P.E."/>
            <person name="Joly D.L."/>
            <person name="van de Geest H.C."/>
            <person name="Bonants P.J.M."/>
            <person name="Smith D.S."/>
            <person name="Levesque C.A."/>
            <person name="van der Lee T.A.J."/>
        </authorList>
    </citation>
    <scope>NUCLEOTIDE SEQUENCE [LARGE SCALE GENOMIC DNA]</scope>
    <source>
        <strain evidence="1 4">LEV6574</strain>
        <strain evidence="2 3">MB42</strain>
    </source>
</reference>
<evidence type="ECO:0000313" key="3">
    <source>
        <dbReference type="Proteomes" id="UP000317494"/>
    </source>
</evidence>
<name>A0A507DF17_9FUNG</name>
<dbReference type="EMBL" id="QEAN01000041">
    <property type="protein sequence ID" value="TPX52242.1"/>
    <property type="molecule type" value="Genomic_DNA"/>
</dbReference>
<proteinExistence type="predicted"/>
<evidence type="ECO:0000313" key="2">
    <source>
        <dbReference type="EMBL" id="TPX52242.1"/>
    </source>
</evidence>
<organism evidence="1 4">
    <name type="scientific">Synchytrium endobioticum</name>
    <dbReference type="NCBI Taxonomy" id="286115"/>
    <lineage>
        <taxon>Eukaryota</taxon>
        <taxon>Fungi</taxon>
        <taxon>Fungi incertae sedis</taxon>
        <taxon>Chytridiomycota</taxon>
        <taxon>Chytridiomycota incertae sedis</taxon>
        <taxon>Chytridiomycetes</taxon>
        <taxon>Synchytriales</taxon>
        <taxon>Synchytriaceae</taxon>
        <taxon>Synchytrium</taxon>
    </lineage>
</organism>
<dbReference type="VEuPathDB" id="FungiDB:SeMB42_g01571"/>
<evidence type="ECO:0000313" key="4">
    <source>
        <dbReference type="Proteomes" id="UP000320475"/>
    </source>
</evidence>